<feature type="disulfide bond" evidence="20">
    <location>
        <begin position="429"/>
        <end position="438"/>
    </location>
</feature>
<evidence type="ECO:0000256" key="19">
    <source>
        <dbReference type="PIRSR" id="PIRSR038193-2"/>
    </source>
</evidence>
<dbReference type="InterPro" id="IPR013785">
    <property type="entry name" value="Aldolase_TIM"/>
</dbReference>
<keyword evidence="24" id="KW-1185">Reference proteome</keyword>
<dbReference type="PRINTS" id="PR00846">
    <property type="entry name" value="GLHYDRLASE56"/>
</dbReference>
<keyword evidence="9" id="KW-0472">Membrane</keyword>
<dbReference type="PANTHER" id="PTHR11769">
    <property type="entry name" value="HYALURONIDASE"/>
    <property type="match status" value="1"/>
</dbReference>
<dbReference type="OMA" id="TKNRESC"/>
<gene>
    <name evidence="23" type="ORF">chiPu_0014683</name>
</gene>
<keyword evidence="8 21" id="KW-0378">Hydrolase</keyword>
<dbReference type="PANTHER" id="PTHR11769:SF6">
    <property type="entry name" value="HYALURONIDASE-2"/>
    <property type="match status" value="1"/>
</dbReference>
<dbReference type="EC" id="3.2.1.35" evidence="21"/>
<dbReference type="GO" id="GO:0031410">
    <property type="term" value="C:cytoplasmic vesicle"/>
    <property type="evidence" value="ECO:0007669"/>
    <property type="project" value="TreeGrafter"/>
</dbReference>
<comment type="catalytic activity">
    <reaction evidence="1 21">
        <text>Random hydrolysis of (1-&gt;4)-linkages between N-acetyl-beta-D-glucosamine and D-glucuronate residues in hyaluronate.</text>
        <dbReference type="EC" id="3.2.1.35"/>
    </reaction>
</comment>
<evidence type="ECO:0000256" key="6">
    <source>
        <dbReference type="ARBA" id="ARBA00022622"/>
    </source>
</evidence>
<comment type="caution">
    <text evidence="23">The sequence shown here is derived from an EMBL/GenBank/DDBJ whole genome shotgun (WGS) entry which is preliminary data.</text>
</comment>
<evidence type="ECO:0000256" key="4">
    <source>
        <dbReference type="ARBA" id="ARBA00022475"/>
    </source>
</evidence>
<evidence type="ECO:0000256" key="16">
    <source>
        <dbReference type="ARBA" id="ARBA00093545"/>
    </source>
</evidence>
<evidence type="ECO:0000256" key="3">
    <source>
        <dbReference type="ARBA" id="ARBA00008871"/>
    </source>
</evidence>
<keyword evidence="6" id="KW-0336">GPI-anchor</keyword>
<comment type="function">
    <text evidence="15">Catalyzes hyaluronan degradation into small fragments that are endocytosed and degraded in lysosomes by HYAL1 and exoglycosidases. Essential for the breakdown of extracellular matrix hyaluronan.</text>
</comment>
<dbReference type="OrthoDB" id="5796153at2759"/>
<dbReference type="GO" id="GO:0005886">
    <property type="term" value="C:plasma membrane"/>
    <property type="evidence" value="ECO:0007669"/>
    <property type="project" value="UniProtKB-SubCell"/>
</dbReference>
<keyword evidence="12" id="KW-0325">Glycoprotein</keyword>
<sequence>MAQRAASVAKALACVVTLLVSKSRGQLKQSSRFGNKPFVTVWNAPTQDCVRHSVNLDLSMFDITSSPNEGFYNQNLTIFYKERLGKYPYYQGQQAVNGGVPQNSSLLEHLTAMERDIERYMRSQTTKGLAVIDWEEWRPLWIRNWKDKEIYRNNSRRLVSEKHPDWPEIQVNRQAQFEFEQSAQRFMVETLRKARNFRPHSLWGFYLFPDCYNHDYKNNVANYTGRCPDVEISRNELLSWLWTNSTAIFPSIYLDSMLQSSSNAIRFVRSRIKEALRVSELHSVNFSLPVFVYSRPTYSHTFKLLTQRDLLTTIGETAALGAAGIIFWGDADYSNSEDHCKVLRRYLEGHFGRYILNVTMAAQYCSQTLCHGQGRCERRDSQSDAYLHLNANSFQILEQNVTAGPKLLLTGSLRSDDIRQFQENFQCRCYRGWTGQSCSTETSGCQVPLSSALNLIITVLLLSLTI</sequence>
<feature type="chain" id="PRO_5019229052" description="Hyaluronidase" evidence="22">
    <location>
        <begin position="26"/>
        <end position="466"/>
    </location>
</feature>
<dbReference type="EMBL" id="BEZZ01000795">
    <property type="protein sequence ID" value="GCC36191.1"/>
    <property type="molecule type" value="Genomic_DNA"/>
</dbReference>
<feature type="disulfide bond" evidence="20">
    <location>
        <begin position="370"/>
        <end position="427"/>
    </location>
</feature>
<dbReference type="GO" id="GO:0033906">
    <property type="term" value="F:hyaluronoglucuronidase activity"/>
    <property type="evidence" value="ECO:0007669"/>
    <property type="project" value="TreeGrafter"/>
</dbReference>
<evidence type="ECO:0000256" key="15">
    <source>
        <dbReference type="ARBA" id="ARBA00093332"/>
    </source>
</evidence>
<evidence type="ECO:0000256" key="20">
    <source>
        <dbReference type="PIRSR" id="PIRSR038193-3"/>
    </source>
</evidence>
<keyword evidence="14 21" id="KW-0326">Glycosidase</keyword>
<protein>
    <recommendedName>
        <fullName evidence="21">Hyaluronidase</fullName>
        <ecNumber evidence="21">3.2.1.35</ecNumber>
    </recommendedName>
</protein>
<dbReference type="GO" id="GO:0004415">
    <property type="term" value="F:hyalurononglucosaminidase activity"/>
    <property type="evidence" value="ECO:0007669"/>
    <property type="project" value="UniProtKB-UniRule"/>
</dbReference>
<evidence type="ECO:0000313" key="23">
    <source>
        <dbReference type="EMBL" id="GCC36191.1"/>
    </source>
</evidence>
<organism evidence="23 24">
    <name type="scientific">Chiloscyllium punctatum</name>
    <name type="common">Brownbanded bambooshark</name>
    <name type="synonym">Hemiscyllium punctatum</name>
    <dbReference type="NCBI Taxonomy" id="137246"/>
    <lineage>
        <taxon>Eukaryota</taxon>
        <taxon>Metazoa</taxon>
        <taxon>Chordata</taxon>
        <taxon>Craniata</taxon>
        <taxon>Vertebrata</taxon>
        <taxon>Chondrichthyes</taxon>
        <taxon>Elasmobranchii</taxon>
        <taxon>Galeomorphii</taxon>
        <taxon>Galeoidea</taxon>
        <taxon>Orectolobiformes</taxon>
        <taxon>Hemiscylliidae</taxon>
        <taxon>Chiloscyllium</taxon>
    </lineage>
</organism>
<feature type="disulfide bond" evidence="20">
    <location>
        <begin position="211"/>
        <end position="227"/>
    </location>
</feature>
<dbReference type="InterPro" id="IPR018155">
    <property type="entry name" value="Hyaluronidase"/>
</dbReference>
<feature type="glycosylation site" description="N-linked (GlcNAc...) asparagine" evidence="19">
    <location>
        <position position="357"/>
    </location>
</feature>
<evidence type="ECO:0000256" key="5">
    <source>
        <dbReference type="ARBA" id="ARBA00022536"/>
    </source>
</evidence>
<evidence type="ECO:0000256" key="9">
    <source>
        <dbReference type="ARBA" id="ARBA00023136"/>
    </source>
</evidence>
<dbReference type="SUPFAM" id="SSF51445">
    <property type="entry name" value="(Trans)glycosidases"/>
    <property type="match status" value="1"/>
</dbReference>
<dbReference type="GO" id="GO:0098552">
    <property type="term" value="C:side of membrane"/>
    <property type="evidence" value="ECO:0007669"/>
    <property type="project" value="UniProtKB-KW"/>
</dbReference>
<dbReference type="PIRSF" id="PIRSF038193">
    <property type="entry name" value="Hyaluronidase"/>
    <property type="match status" value="1"/>
</dbReference>
<dbReference type="InterPro" id="IPR017853">
    <property type="entry name" value="GH"/>
</dbReference>
<proteinExistence type="inferred from homology"/>
<evidence type="ECO:0000256" key="18">
    <source>
        <dbReference type="PIRSR" id="PIRSR038193-1"/>
    </source>
</evidence>
<evidence type="ECO:0000256" key="22">
    <source>
        <dbReference type="SAM" id="SignalP"/>
    </source>
</evidence>
<keyword evidence="13" id="KW-0449">Lipoprotein</keyword>
<evidence type="ECO:0000256" key="2">
    <source>
        <dbReference type="ARBA" id="ARBA00004609"/>
    </source>
</evidence>
<feature type="active site" description="Proton donor" evidence="18">
    <location>
        <position position="135"/>
    </location>
</feature>
<evidence type="ECO:0000256" key="13">
    <source>
        <dbReference type="ARBA" id="ARBA00023288"/>
    </source>
</evidence>
<evidence type="ECO:0000256" key="7">
    <source>
        <dbReference type="ARBA" id="ARBA00022729"/>
    </source>
</evidence>
<dbReference type="Proteomes" id="UP000287033">
    <property type="component" value="Unassembled WGS sequence"/>
</dbReference>
<keyword evidence="4" id="KW-1003">Cell membrane</keyword>
<evidence type="ECO:0000256" key="1">
    <source>
        <dbReference type="ARBA" id="ARBA00000251"/>
    </source>
</evidence>
<evidence type="ECO:0000256" key="14">
    <source>
        <dbReference type="ARBA" id="ARBA00023295"/>
    </source>
</evidence>
<dbReference type="Gene3D" id="3.20.20.70">
    <property type="entry name" value="Aldolase class I"/>
    <property type="match status" value="1"/>
</dbReference>
<keyword evidence="7 22" id="KW-0732">Signal</keyword>
<keyword evidence="11" id="KW-0675">Receptor</keyword>
<comment type="subunit">
    <text evidence="16">Interacts with MST1R.</text>
</comment>
<feature type="signal peptide" evidence="22">
    <location>
        <begin position="1"/>
        <end position="25"/>
    </location>
</feature>
<evidence type="ECO:0000313" key="24">
    <source>
        <dbReference type="Proteomes" id="UP000287033"/>
    </source>
</evidence>
<dbReference type="GO" id="GO:0030214">
    <property type="term" value="P:hyaluronan catabolic process"/>
    <property type="evidence" value="ECO:0007669"/>
    <property type="project" value="TreeGrafter"/>
</dbReference>
<dbReference type="FunFam" id="3.20.20.70:FF:000065">
    <property type="entry name" value="Hyaluronidase"/>
    <property type="match status" value="1"/>
</dbReference>
<dbReference type="GO" id="GO:0005975">
    <property type="term" value="P:carbohydrate metabolic process"/>
    <property type="evidence" value="ECO:0007669"/>
    <property type="project" value="UniProtKB-UniRule"/>
</dbReference>
<name>A0A401T0P0_CHIPU</name>
<evidence type="ECO:0000256" key="17">
    <source>
        <dbReference type="PIRNR" id="PIRNR038193"/>
    </source>
</evidence>
<dbReference type="Pfam" id="PF01630">
    <property type="entry name" value="Glyco_hydro_56"/>
    <property type="match status" value="1"/>
</dbReference>
<evidence type="ECO:0000256" key="10">
    <source>
        <dbReference type="ARBA" id="ARBA00023157"/>
    </source>
</evidence>
<dbReference type="AlphaFoldDB" id="A0A401T0P0"/>
<comment type="similarity">
    <text evidence="3 17 21">Belongs to the glycosyl hydrolase 56 family.</text>
</comment>
<keyword evidence="5" id="KW-0245">EGF-like domain</keyword>
<feature type="disulfide bond" evidence="20">
    <location>
        <begin position="365"/>
        <end position="376"/>
    </location>
</feature>
<keyword evidence="10 20" id="KW-1015">Disulfide bond</keyword>
<evidence type="ECO:0000256" key="12">
    <source>
        <dbReference type="ARBA" id="ARBA00023180"/>
    </source>
</evidence>
<evidence type="ECO:0000256" key="21">
    <source>
        <dbReference type="RuleBase" id="RU610713"/>
    </source>
</evidence>
<evidence type="ECO:0000256" key="8">
    <source>
        <dbReference type="ARBA" id="ARBA00022801"/>
    </source>
</evidence>
<accession>A0A401T0P0</accession>
<dbReference type="STRING" id="137246.A0A401T0P0"/>
<feature type="disulfide bond" evidence="20">
    <location>
        <begin position="49"/>
        <end position="340"/>
    </location>
</feature>
<comment type="subcellular location">
    <subcellularLocation>
        <location evidence="2">Cell membrane</location>
        <topology evidence="2">Lipid-anchor</topology>
        <topology evidence="2">GPI-anchor</topology>
    </subcellularLocation>
</comment>
<reference evidence="23 24" key="1">
    <citation type="journal article" date="2018" name="Nat. Ecol. Evol.">
        <title>Shark genomes provide insights into elasmobranch evolution and the origin of vertebrates.</title>
        <authorList>
            <person name="Hara Y"/>
            <person name="Yamaguchi K"/>
            <person name="Onimaru K"/>
            <person name="Kadota M"/>
            <person name="Koyanagi M"/>
            <person name="Keeley SD"/>
            <person name="Tatsumi K"/>
            <person name="Tanaka K"/>
            <person name="Motone F"/>
            <person name="Kageyama Y"/>
            <person name="Nozu R"/>
            <person name="Adachi N"/>
            <person name="Nishimura O"/>
            <person name="Nakagawa R"/>
            <person name="Tanegashima C"/>
            <person name="Kiyatake I"/>
            <person name="Matsumoto R"/>
            <person name="Murakumo K"/>
            <person name="Nishida K"/>
            <person name="Terakita A"/>
            <person name="Kuratani S"/>
            <person name="Sato K"/>
            <person name="Hyodo S Kuraku.S."/>
        </authorList>
    </citation>
    <scope>NUCLEOTIDE SEQUENCE [LARGE SCALE GENOMIC DNA]</scope>
</reference>
<evidence type="ECO:0000256" key="11">
    <source>
        <dbReference type="ARBA" id="ARBA00023170"/>
    </source>
</evidence>